<reference evidence="1" key="1">
    <citation type="submission" date="2023-03" db="EMBL/GenBank/DDBJ databases">
        <title>Andean soil-derived lignocellulolytic bacterial consortium as a source of novel taxa and putative plastic-active enzymes.</title>
        <authorList>
            <person name="Diaz-Garcia L."/>
            <person name="Chuvochina M."/>
            <person name="Feuerriegel G."/>
            <person name="Bunk B."/>
            <person name="Sproer C."/>
            <person name="Streit W.R."/>
            <person name="Rodriguez L.M."/>
            <person name="Overmann J."/>
            <person name="Jimenez D.J."/>
        </authorList>
    </citation>
    <scope>NUCLEOTIDE SEQUENCE</scope>
    <source>
        <strain evidence="1">MAG 2441</strain>
    </source>
</reference>
<gene>
    <name evidence="1" type="ORF">P0Y55_08925</name>
</gene>
<name>A0AA95JC40_9BACL</name>
<sequence length="44" mass="4658">MVRHAVATMVDSSLWFVLLRAASTKGGISQRLVISSIDGQVSIG</sequence>
<evidence type="ECO:0000313" key="2">
    <source>
        <dbReference type="Proteomes" id="UP001178662"/>
    </source>
</evidence>
<dbReference type="EMBL" id="CP119317">
    <property type="protein sequence ID" value="WEK56153.1"/>
    <property type="molecule type" value="Genomic_DNA"/>
</dbReference>
<keyword evidence="2" id="KW-1185">Reference proteome</keyword>
<dbReference type="Proteomes" id="UP001178662">
    <property type="component" value="Chromosome"/>
</dbReference>
<accession>A0AA95JC40</accession>
<dbReference type="AlphaFoldDB" id="A0AA95JC40"/>
<protein>
    <submittedName>
        <fullName evidence="1">Uncharacterized protein</fullName>
    </submittedName>
</protein>
<evidence type="ECO:0000313" key="1">
    <source>
        <dbReference type="EMBL" id="WEK56153.1"/>
    </source>
</evidence>
<proteinExistence type="predicted"/>
<organism evidence="1 2">
    <name type="scientific">Candidatus Cohnella colombiensis</name>
    <dbReference type="NCBI Taxonomy" id="3121368"/>
    <lineage>
        <taxon>Bacteria</taxon>
        <taxon>Bacillati</taxon>
        <taxon>Bacillota</taxon>
        <taxon>Bacilli</taxon>
        <taxon>Bacillales</taxon>
        <taxon>Paenibacillaceae</taxon>
        <taxon>Cohnella</taxon>
    </lineage>
</organism>